<proteinExistence type="predicted"/>
<feature type="region of interest" description="Disordered" evidence="1">
    <location>
        <begin position="1"/>
        <end position="125"/>
    </location>
</feature>
<feature type="compositionally biased region" description="Polar residues" evidence="1">
    <location>
        <begin position="29"/>
        <end position="42"/>
    </location>
</feature>
<evidence type="ECO:0000313" key="3">
    <source>
        <dbReference type="Proteomes" id="UP000275078"/>
    </source>
</evidence>
<name>A0A3N4HEG2_ASCIM</name>
<evidence type="ECO:0000313" key="2">
    <source>
        <dbReference type="EMBL" id="RPA71987.1"/>
    </source>
</evidence>
<dbReference type="Proteomes" id="UP000275078">
    <property type="component" value="Unassembled WGS sequence"/>
</dbReference>
<organism evidence="2 3">
    <name type="scientific">Ascobolus immersus RN42</name>
    <dbReference type="NCBI Taxonomy" id="1160509"/>
    <lineage>
        <taxon>Eukaryota</taxon>
        <taxon>Fungi</taxon>
        <taxon>Dikarya</taxon>
        <taxon>Ascomycota</taxon>
        <taxon>Pezizomycotina</taxon>
        <taxon>Pezizomycetes</taxon>
        <taxon>Pezizales</taxon>
        <taxon>Ascobolaceae</taxon>
        <taxon>Ascobolus</taxon>
    </lineage>
</organism>
<dbReference type="AlphaFoldDB" id="A0A3N4HEG2"/>
<reference evidence="2 3" key="1">
    <citation type="journal article" date="2018" name="Nat. Ecol. Evol.">
        <title>Pezizomycetes genomes reveal the molecular basis of ectomycorrhizal truffle lifestyle.</title>
        <authorList>
            <person name="Murat C."/>
            <person name="Payen T."/>
            <person name="Noel B."/>
            <person name="Kuo A."/>
            <person name="Morin E."/>
            <person name="Chen J."/>
            <person name="Kohler A."/>
            <person name="Krizsan K."/>
            <person name="Balestrini R."/>
            <person name="Da Silva C."/>
            <person name="Montanini B."/>
            <person name="Hainaut M."/>
            <person name="Levati E."/>
            <person name="Barry K.W."/>
            <person name="Belfiori B."/>
            <person name="Cichocki N."/>
            <person name="Clum A."/>
            <person name="Dockter R.B."/>
            <person name="Fauchery L."/>
            <person name="Guy J."/>
            <person name="Iotti M."/>
            <person name="Le Tacon F."/>
            <person name="Lindquist E.A."/>
            <person name="Lipzen A."/>
            <person name="Malagnac F."/>
            <person name="Mello A."/>
            <person name="Molinier V."/>
            <person name="Miyauchi S."/>
            <person name="Poulain J."/>
            <person name="Riccioni C."/>
            <person name="Rubini A."/>
            <person name="Sitrit Y."/>
            <person name="Splivallo R."/>
            <person name="Traeger S."/>
            <person name="Wang M."/>
            <person name="Zifcakova L."/>
            <person name="Wipf D."/>
            <person name="Zambonelli A."/>
            <person name="Paolocci F."/>
            <person name="Nowrousian M."/>
            <person name="Ottonello S."/>
            <person name="Baldrian P."/>
            <person name="Spatafora J.W."/>
            <person name="Henrissat B."/>
            <person name="Nagy L.G."/>
            <person name="Aury J.M."/>
            <person name="Wincker P."/>
            <person name="Grigoriev I.V."/>
            <person name="Bonfante P."/>
            <person name="Martin F.M."/>
        </authorList>
    </citation>
    <scope>NUCLEOTIDE SEQUENCE [LARGE SCALE GENOMIC DNA]</scope>
    <source>
        <strain evidence="2 3">RN42</strain>
    </source>
</reference>
<evidence type="ECO:0000256" key="1">
    <source>
        <dbReference type="SAM" id="MobiDB-lite"/>
    </source>
</evidence>
<gene>
    <name evidence="2" type="ORF">BJ508DRAFT_381790</name>
</gene>
<feature type="compositionally biased region" description="Polar residues" evidence="1">
    <location>
        <begin position="1"/>
        <end position="17"/>
    </location>
</feature>
<dbReference type="EMBL" id="ML119887">
    <property type="protein sequence ID" value="RPA71987.1"/>
    <property type="molecule type" value="Genomic_DNA"/>
</dbReference>
<sequence length="125" mass="13533">MSQPTSTESQPATNTPVESKPADRPEQIKTPTEPQPGTNTVIESKPVDSPGTNETVPQTDKAWSRTPEGLKRTREKLRDVVQKVQMEQDKNKGAIPEDSAKGTEGEESKIEDPAPEASKDAPVGQ</sequence>
<feature type="compositionally biased region" description="Basic and acidic residues" evidence="1">
    <location>
        <begin position="68"/>
        <end position="92"/>
    </location>
</feature>
<keyword evidence="3" id="KW-1185">Reference proteome</keyword>
<accession>A0A3N4HEG2</accession>
<protein>
    <submittedName>
        <fullName evidence="2">Uncharacterized protein</fullName>
    </submittedName>
</protein>
<feature type="compositionally biased region" description="Basic and acidic residues" evidence="1">
    <location>
        <begin position="98"/>
        <end position="112"/>
    </location>
</feature>